<dbReference type="Gene3D" id="1.10.443.10">
    <property type="entry name" value="Intergrase catalytic core"/>
    <property type="match status" value="1"/>
</dbReference>
<dbReference type="EMBL" id="JAPTMY010000034">
    <property type="protein sequence ID" value="MCZ0858967.1"/>
    <property type="molecule type" value="Genomic_DNA"/>
</dbReference>
<comment type="caution">
    <text evidence="6">The sequence shown here is derived from an EMBL/GenBank/DDBJ whole genome shotgun (WGS) entry which is preliminary data.</text>
</comment>
<feature type="domain" description="Core-binding (CB)" evidence="5">
    <location>
        <begin position="77"/>
        <end position="160"/>
    </location>
</feature>
<dbReference type="InterPro" id="IPR044068">
    <property type="entry name" value="CB"/>
</dbReference>
<evidence type="ECO:0000256" key="2">
    <source>
        <dbReference type="ARBA" id="ARBA00023172"/>
    </source>
</evidence>
<dbReference type="Proteomes" id="UP001072034">
    <property type="component" value="Unassembled WGS sequence"/>
</dbReference>
<gene>
    <name evidence="6" type="ORF">OHJ16_13045</name>
</gene>
<evidence type="ECO:0000313" key="6">
    <source>
        <dbReference type="EMBL" id="MCZ0858967.1"/>
    </source>
</evidence>
<dbReference type="InterPro" id="IPR011010">
    <property type="entry name" value="DNA_brk_join_enz"/>
</dbReference>
<feature type="domain" description="Tyr recombinase" evidence="4">
    <location>
        <begin position="181"/>
        <end position="409"/>
    </location>
</feature>
<dbReference type="Pfam" id="PF00589">
    <property type="entry name" value="Phage_integrase"/>
    <property type="match status" value="1"/>
</dbReference>
<dbReference type="SUPFAM" id="SSF56349">
    <property type="entry name" value="DNA breaking-rejoining enzymes"/>
    <property type="match status" value="1"/>
</dbReference>
<keyword evidence="7" id="KW-1185">Reference proteome</keyword>
<dbReference type="PROSITE" id="PS51900">
    <property type="entry name" value="CB"/>
    <property type="match status" value="1"/>
</dbReference>
<dbReference type="Gene3D" id="1.10.150.130">
    <property type="match status" value="1"/>
</dbReference>
<protein>
    <submittedName>
        <fullName evidence="6">Tyrosine-type recombinase/integrase</fullName>
    </submittedName>
</protein>
<dbReference type="PANTHER" id="PTHR30349">
    <property type="entry name" value="PHAGE INTEGRASE-RELATED"/>
    <property type="match status" value="1"/>
</dbReference>
<proteinExistence type="predicted"/>
<dbReference type="PROSITE" id="PS51898">
    <property type="entry name" value="TYR_RECOMBINASE"/>
    <property type="match status" value="1"/>
</dbReference>
<organism evidence="6 7">
    <name type="scientific">Actinomyces israelii</name>
    <dbReference type="NCBI Taxonomy" id="1659"/>
    <lineage>
        <taxon>Bacteria</taxon>
        <taxon>Bacillati</taxon>
        <taxon>Actinomycetota</taxon>
        <taxon>Actinomycetes</taxon>
        <taxon>Actinomycetales</taxon>
        <taxon>Actinomycetaceae</taxon>
        <taxon>Actinomyces</taxon>
    </lineage>
</organism>
<keyword evidence="1 3" id="KW-0238">DNA-binding</keyword>
<sequence>MAAPRGAGVARGKGEGSVYMDSQGRWTAVVALPSDPVAGRRRRKYIRARTRAEAVRRMRQVQVEVARAGDVPTGRALTVAGWLERWLERDVEPFLKPATAADYRTSVVRHIVPAIGRRRLDRLTPDDVRAVHRAVLGGDASTTTAAKVHRCLSRALTVAEREGLVPRNVARLVTPPAASTAAPDRLTLDQVRTLLASRKGYPDYPRRLTSFMIGARQGEVLGITLDGLHLDAGAPSVELAWEVRRVRWAHGCGPQAPSGAWPCGRTRGADCPTRYAPVPAHLEAEQVHGGLWMLRPKTRSSWRRVALPPPLTEALRKHITATRPERFAFEAAPSIPYDPRRDWQEWKDSLAAAGLPHVRLHSARHVTATLLLEAGVPQRLIQEILGQTQALTTARYQHPSLSVQAAALAQATSALTLSTDPPT</sequence>
<evidence type="ECO:0000256" key="1">
    <source>
        <dbReference type="ARBA" id="ARBA00023125"/>
    </source>
</evidence>
<evidence type="ECO:0000313" key="7">
    <source>
        <dbReference type="Proteomes" id="UP001072034"/>
    </source>
</evidence>
<name>A0ABT4IB56_9ACTO</name>
<dbReference type="Pfam" id="PF22022">
    <property type="entry name" value="Phage_int_M"/>
    <property type="match status" value="1"/>
</dbReference>
<dbReference type="InterPro" id="IPR002104">
    <property type="entry name" value="Integrase_catalytic"/>
</dbReference>
<evidence type="ECO:0000259" key="5">
    <source>
        <dbReference type="PROSITE" id="PS51900"/>
    </source>
</evidence>
<dbReference type="InterPro" id="IPR013762">
    <property type="entry name" value="Integrase-like_cat_sf"/>
</dbReference>
<dbReference type="InterPro" id="IPR053876">
    <property type="entry name" value="Phage_int_M"/>
</dbReference>
<accession>A0ABT4IB56</accession>
<reference evidence="6" key="1">
    <citation type="submission" date="2022-10" db="EMBL/GenBank/DDBJ databases">
        <title>Genome sequence of Actinomyces israelii ATCC 10048.</title>
        <authorList>
            <person name="Watt R.M."/>
            <person name="Tong W.M."/>
        </authorList>
    </citation>
    <scope>NUCLEOTIDE SEQUENCE</scope>
    <source>
        <strain evidence="6">ATCC 10048</strain>
    </source>
</reference>
<dbReference type="InterPro" id="IPR010998">
    <property type="entry name" value="Integrase_recombinase_N"/>
</dbReference>
<keyword evidence="2" id="KW-0233">DNA recombination</keyword>
<evidence type="ECO:0000256" key="3">
    <source>
        <dbReference type="PROSITE-ProRule" id="PRU01248"/>
    </source>
</evidence>
<dbReference type="RefSeq" id="WP_268918284.1">
    <property type="nucleotide sequence ID" value="NZ_JAPTMY010000034.1"/>
</dbReference>
<evidence type="ECO:0000259" key="4">
    <source>
        <dbReference type="PROSITE" id="PS51898"/>
    </source>
</evidence>
<dbReference type="PANTHER" id="PTHR30349:SF91">
    <property type="entry name" value="INTA PROTEIN"/>
    <property type="match status" value="1"/>
</dbReference>
<dbReference type="InterPro" id="IPR050090">
    <property type="entry name" value="Tyrosine_recombinase_XerCD"/>
</dbReference>